<evidence type="ECO:0000313" key="3">
    <source>
        <dbReference type="Proteomes" id="UP001375812"/>
    </source>
</evidence>
<gene>
    <name evidence="2" type="ORF">WH297_15760</name>
</gene>
<dbReference type="RefSeq" id="WP_146114460.1">
    <property type="nucleotide sequence ID" value="NZ_JBBGZH010000002.1"/>
</dbReference>
<keyword evidence="1" id="KW-1133">Transmembrane helix</keyword>
<keyword evidence="3" id="KW-1185">Reference proteome</keyword>
<keyword evidence="1" id="KW-0812">Transmembrane</keyword>
<organism evidence="2 3">
    <name type="scientific">Ochrobactrum vermis</name>
    <dbReference type="NCBI Taxonomy" id="1827297"/>
    <lineage>
        <taxon>Bacteria</taxon>
        <taxon>Pseudomonadati</taxon>
        <taxon>Pseudomonadota</taxon>
        <taxon>Alphaproteobacteria</taxon>
        <taxon>Hyphomicrobiales</taxon>
        <taxon>Brucellaceae</taxon>
        <taxon>Brucella/Ochrobactrum group</taxon>
        <taxon>Ochrobactrum</taxon>
    </lineage>
</organism>
<sequence length="94" mass="10380">MSRFDHLGELVPFFRSSSGLLFATYLSFFFGALPTFGSTGRSGVLVNLIAMNFVAPLIANVAKLFSRMGMSDILASVYRSDAFAVPNIVFYRLR</sequence>
<dbReference type="Proteomes" id="UP001375812">
    <property type="component" value="Unassembled WGS sequence"/>
</dbReference>
<feature type="transmembrane region" description="Helical" evidence="1">
    <location>
        <begin position="12"/>
        <end position="32"/>
    </location>
</feature>
<evidence type="ECO:0000256" key="1">
    <source>
        <dbReference type="SAM" id="Phobius"/>
    </source>
</evidence>
<accession>A0ABU8PIA3</accession>
<keyword evidence="1" id="KW-0472">Membrane</keyword>
<dbReference type="EMBL" id="JBBGZH010000002">
    <property type="protein sequence ID" value="MEJ5021176.1"/>
    <property type="molecule type" value="Genomic_DNA"/>
</dbReference>
<feature type="transmembrane region" description="Helical" evidence="1">
    <location>
        <begin position="44"/>
        <end position="62"/>
    </location>
</feature>
<name>A0ABU8PIA3_9HYPH</name>
<evidence type="ECO:0000313" key="2">
    <source>
        <dbReference type="EMBL" id="MEJ5021176.1"/>
    </source>
</evidence>
<comment type="caution">
    <text evidence="2">The sequence shown here is derived from an EMBL/GenBank/DDBJ whole genome shotgun (WGS) entry which is preliminary data.</text>
</comment>
<protein>
    <submittedName>
        <fullName evidence="2">Uncharacterized protein</fullName>
    </submittedName>
</protein>
<proteinExistence type="predicted"/>
<reference evidence="2 3" key="1">
    <citation type="submission" date="2023-12" db="EMBL/GenBank/DDBJ databases">
        <title>Gut-associated functions are favored during microbiome assembly across C. elegans life.</title>
        <authorList>
            <person name="Zimmermann J."/>
        </authorList>
    </citation>
    <scope>NUCLEOTIDE SEQUENCE [LARGE SCALE GENOMIC DNA]</scope>
    <source>
        <strain evidence="2 3">MYb71</strain>
    </source>
</reference>